<evidence type="ECO:0008006" key="9">
    <source>
        <dbReference type="Google" id="ProtNLM"/>
    </source>
</evidence>
<evidence type="ECO:0000256" key="3">
    <source>
        <dbReference type="ARBA" id="ARBA00023274"/>
    </source>
</evidence>
<dbReference type="PANTHER" id="PTHR36427:SF3">
    <property type="entry name" value="LARGE RIBOSOMAL SUBUNIT PROTEIN UL1M"/>
    <property type="match status" value="1"/>
</dbReference>
<keyword evidence="8" id="KW-1185">Reference proteome</keyword>
<dbReference type="Proteomes" id="UP000681722">
    <property type="component" value="Unassembled WGS sequence"/>
</dbReference>
<dbReference type="Pfam" id="PF00687">
    <property type="entry name" value="Ribosomal_L1"/>
    <property type="match status" value="1"/>
</dbReference>
<comment type="caution">
    <text evidence="4">The sequence shown here is derived from an EMBL/GenBank/DDBJ whole genome shotgun (WGS) entry which is preliminary data.</text>
</comment>
<keyword evidence="2" id="KW-0689">Ribosomal protein</keyword>
<dbReference type="Gene3D" id="3.30.190.20">
    <property type="match status" value="1"/>
</dbReference>
<dbReference type="Proteomes" id="UP000677228">
    <property type="component" value="Unassembled WGS sequence"/>
</dbReference>
<keyword evidence="3" id="KW-0687">Ribonucleoprotein</keyword>
<evidence type="ECO:0000256" key="1">
    <source>
        <dbReference type="ARBA" id="ARBA00010531"/>
    </source>
</evidence>
<dbReference type="AlphaFoldDB" id="A0A814FQT1"/>
<dbReference type="GO" id="GO:1990904">
    <property type="term" value="C:ribonucleoprotein complex"/>
    <property type="evidence" value="ECO:0007669"/>
    <property type="project" value="UniProtKB-KW"/>
</dbReference>
<dbReference type="PANTHER" id="PTHR36427">
    <property type="entry name" value="54S RIBOSOMAL PROTEIN L1, MITOCHONDRIAL"/>
    <property type="match status" value="1"/>
</dbReference>
<dbReference type="OrthoDB" id="1747252at2759"/>
<evidence type="ECO:0000313" key="7">
    <source>
        <dbReference type="EMBL" id="CAF4127669.1"/>
    </source>
</evidence>
<dbReference type="EMBL" id="CAJOBC010002920">
    <property type="protein sequence ID" value="CAF3758319.1"/>
    <property type="molecule type" value="Genomic_DNA"/>
</dbReference>
<evidence type="ECO:0000313" key="8">
    <source>
        <dbReference type="Proteomes" id="UP000663829"/>
    </source>
</evidence>
<organism evidence="4 8">
    <name type="scientific">Didymodactylos carnosus</name>
    <dbReference type="NCBI Taxonomy" id="1234261"/>
    <lineage>
        <taxon>Eukaryota</taxon>
        <taxon>Metazoa</taxon>
        <taxon>Spiralia</taxon>
        <taxon>Gnathifera</taxon>
        <taxon>Rotifera</taxon>
        <taxon>Eurotatoria</taxon>
        <taxon>Bdelloidea</taxon>
        <taxon>Philodinida</taxon>
        <taxon>Philodinidae</taxon>
        <taxon>Didymodactylos</taxon>
    </lineage>
</organism>
<dbReference type="InterPro" id="IPR016095">
    <property type="entry name" value="Ribosomal_uL1_3-a/b-sand"/>
</dbReference>
<dbReference type="EMBL" id="CAJNOQ010002920">
    <property type="protein sequence ID" value="CAF0986044.1"/>
    <property type="molecule type" value="Genomic_DNA"/>
</dbReference>
<dbReference type="EMBL" id="CAJOBA010042145">
    <property type="protein sequence ID" value="CAF4127669.1"/>
    <property type="molecule type" value="Genomic_DNA"/>
</dbReference>
<sequence>MTINLMKRIFPGCTTLVNPSQLVKNLVQVRFKMTKSRRLRAPSVAKQSDKWVQKKTIGRMEADVVYDEDFAKRKPVDRVWLVNEYPTQYWPVETAIKWHAEMAQPAMLNSMDSFVWAKLRLDMTTSKKTKFLDNIRGLVTFPNYFDDRPKKNVVLFCRLPDHLKAAERQGAYMYGYSDLIKQFERGDISDLNYEYVLCAPDVYADILHLRKKISKEKFPNPNNGSLHPNVENMLEKFIRGKEYESTKYEDAKAILELRIGIINMGEEKLIENLKTLIQQVCTHRETKLGSFVTSCSLYCPPSVEDFKVDIKEYLPSDEDILDVKEKEEIAKKAALDKIKESGKAFDDEAFKLA</sequence>
<accession>A0A814FQT1</accession>
<gene>
    <name evidence="4" type="ORF">GPM918_LOCUS13007</name>
    <name evidence="5" type="ORF">OVA965_LOCUS29310</name>
    <name evidence="6" type="ORF">SRO942_LOCUS13007</name>
    <name evidence="7" type="ORF">TMI583_LOCUS30082</name>
</gene>
<dbReference type="Proteomes" id="UP000663829">
    <property type="component" value="Unassembled WGS sequence"/>
</dbReference>
<dbReference type="InterPro" id="IPR023674">
    <property type="entry name" value="Ribosomal_uL1-like"/>
</dbReference>
<evidence type="ECO:0000313" key="4">
    <source>
        <dbReference type="EMBL" id="CAF0986044.1"/>
    </source>
</evidence>
<evidence type="ECO:0000313" key="5">
    <source>
        <dbReference type="EMBL" id="CAF1318200.1"/>
    </source>
</evidence>
<dbReference type="SUPFAM" id="SSF56808">
    <property type="entry name" value="Ribosomal protein L1"/>
    <property type="match status" value="1"/>
</dbReference>
<evidence type="ECO:0000256" key="2">
    <source>
        <dbReference type="ARBA" id="ARBA00022980"/>
    </source>
</evidence>
<reference evidence="4" key="1">
    <citation type="submission" date="2021-02" db="EMBL/GenBank/DDBJ databases">
        <authorList>
            <person name="Nowell W R."/>
        </authorList>
    </citation>
    <scope>NUCLEOTIDE SEQUENCE</scope>
</reference>
<dbReference type="InterPro" id="IPR028364">
    <property type="entry name" value="Ribosomal_uL1/biogenesis"/>
</dbReference>
<name>A0A814FQT1_9BILA</name>
<dbReference type="Proteomes" id="UP000682733">
    <property type="component" value="Unassembled WGS sequence"/>
</dbReference>
<dbReference type="Gene3D" id="3.40.50.790">
    <property type="match status" value="1"/>
</dbReference>
<dbReference type="GO" id="GO:0005840">
    <property type="term" value="C:ribosome"/>
    <property type="evidence" value="ECO:0007669"/>
    <property type="project" value="UniProtKB-KW"/>
</dbReference>
<protein>
    <recommendedName>
        <fullName evidence="9">39S ribosomal protein L1, mitochondrial</fullName>
    </recommendedName>
</protein>
<evidence type="ECO:0000313" key="6">
    <source>
        <dbReference type="EMBL" id="CAF3758319.1"/>
    </source>
</evidence>
<dbReference type="EMBL" id="CAJNOK010020542">
    <property type="protein sequence ID" value="CAF1318200.1"/>
    <property type="molecule type" value="Genomic_DNA"/>
</dbReference>
<proteinExistence type="inferred from homology"/>
<comment type="similarity">
    <text evidence="1">Belongs to the universal ribosomal protein uL1 family.</text>
</comment>